<dbReference type="AlphaFoldDB" id="A0A7W0DQZ4"/>
<dbReference type="GO" id="GO:0033539">
    <property type="term" value="P:fatty acid beta-oxidation using acyl-CoA dehydrogenase"/>
    <property type="evidence" value="ECO:0007669"/>
    <property type="project" value="TreeGrafter"/>
</dbReference>
<dbReference type="GO" id="GO:0050660">
    <property type="term" value="F:flavin adenine dinucleotide binding"/>
    <property type="evidence" value="ECO:0007669"/>
    <property type="project" value="InterPro"/>
</dbReference>
<sequence length="423" mass="44351">MQGGAVLPCLQTVQKENIVNSNSRQEQTGALPEEAIRAELVARAVALQPLLRDQAARGESDRVLPVDVVEALAEAGVFRLLTPKRYGGHETDLRTLTEVSEALGEGDGSAAWVGMIIAVTNWLACLFPDKAQEEVFGADPDARVTGVAAPTGMGERVPGGWRVSGRWPYNSGAPYATWAAVGALLKNDSGAVADQALVLIPACELAVEDTWHTAGMKATASNTLVGQDVFVPEHRVLSVPAAAEGVYPRASRDEALYTSTFGPMLLLCLVGPLLGLGKAALSVAVDAAAEKPLSFTVHSRQADSVGVQIQLAQAALKLETARLHTYRAVDEVDQAASSGGPLDYAARAHVRARAGFAAQHVLEAVSTLLNVHGAAAFADAGPLQRIWRDANVAARHAGLVPAVGLEVYGKSLLGSSERVSLML</sequence>
<dbReference type="GO" id="GO:0005737">
    <property type="term" value="C:cytoplasm"/>
    <property type="evidence" value="ECO:0007669"/>
    <property type="project" value="TreeGrafter"/>
</dbReference>
<dbReference type="EMBL" id="JACEHE010000020">
    <property type="protein sequence ID" value="MBA2949646.1"/>
    <property type="molecule type" value="Genomic_DNA"/>
</dbReference>
<dbReference type="InterPro" id="IPR036250">
    <property type="entry name" value="AcylCo_DH-like_C"/>
</dbReference>
<evidence type="ECO:0000256" key="1">
    <source>
        <dbReference type="ARBA" id="ARBA00023002"/>
    </source>
</evidence>
<name>A0A7W0DQZ4_9ACTN</name>
<evidence type="ECO:0000259" key="4">
    <source>
        <dbReference type="Pfam" id="PF08028"/>
    </source>
</evidence>
<comment type="caution">
    <text evidence="5">The sequence shown here is derived from an EMBL/GenBank/DDBJ whole genome shotgun (WGS) entry which is preliminary data.</text>
</comment>
<evidence type="ECO:0000313" key="6">
    <source>
        <dbReference type="Proteomes" id="UP000545761"/>
    </source>
</evidence>
<keyword evidence="1" id="KW-0560">Oxidoreductase</keyword>
<evidence type="ECO:0000313" key="5">
    <source>
        <dbReference type="EMBL" id="MBA2949646.1"/>
    </source>
</evidence>
<dbReference type="InterPro" id="IPR009100">
    <property type="entry name" value="AcylCoA_DH/oxidase_NM_dom_sf"/>
</dbReference>
<feature type="domain" description="Acyl-CoA dehydrogenase/oxidase N-terminal" evidence="3">
    <location>
        <begin position="52"/>
        <end position="120"/>
    </location>
</feature>
<dbReference type="Gene3D" id="2.40.110.10">
    <property type="entry name" value="Butyryl-CoA Dehydrogenase, subunit A, domain 2"/>
    <property type="match status" value="1"/>
</dbReference>
<dbReference type="InterPro" id="IPR050741">
    <property type="entry name" value="Acyl-CoA_dehydrogenase"/>
</dbReference>
<dbReference type="Proteomes" id="UP000545761">
    <property type="component" value="Unassembled WGS sequence"/>
</dbReference>
<dbReference type="PIRSF" id="PIRSF016578">
    <property type="entry name" value="HsaA"/>
    <property type="match status" value="1"/>
</dbReference>
<comment type="similarity">
    <text evidence="2">Belongs to the HpaH/HsaA monooxygenase family.</text>
</comment>
<dbReference type="SUPFAM" id="SSF47203">
    <property type="entry name" value="Acyl-CoA dehydrogenase C-terminal domain-like"/>
    <property type="match status" value="1"/>
</dbReference>
<proteinExistence type="inferred from homology"/>
<dbReference type="Gene3D" id="1.10.540.10">
    <property type="entry name" value="Acyl-CoA dehydrogenase/oxidase, N-terminal domain"/>
    <property type="match status" value="1"/>
</dbReference>
<dbReference type="InterPro" id="IPR013786">
    <property type="entry name" value="AcylCoA_DH/ox_N"/>
</dbReference>
<dbReference type="PANTHER" id="PTHR48083:SF19">
    <property type="entry name" value="FLAVIN-DEPENDENT MONOOXYGENASE, OXYGENASE SUBUNIT HSAA"/>
    <property type="match status" value="1"/>
</dbReference>
<protein>
    <submittedName>
        <fullName evidence="5">Acyl-CoA dehydrogenase family protein</fullName>
    </submittedName>
</protein>
<accession>A0A7W0DQZ4</accession>
<evidence type="ECO:0000256" key="2">
    <source>
        <dbReference type="ARBA" id="ARBA00049661"/>
    </source>
</evidence>
<evidence type="ECO:0000259" key="3">
    <source>
        <dbReference type="Pfam" id="PF02771"/>
    </source>
</evidence>
<dbReference type="InterPro" id="IPR013107">
    <property type="entry name" value="Acyl-CoA_DH_C"/>
</dbReference>
<organism evidence="5 6">
    <name type="scientific">Streptomyces himalayensis subsp. himalayensis</name>
    <dbReference type="NCBI Taxonomy" id="2756131"/>
    <lineage>
        <taxon>Bacteria</taxon>
        <taxon>Bacillati</taxon>
        <taxon>Actinomycetota</taxon>
        <taxon>Actinomycetes</taxon>
        <taxon>Kitasatosporales</taxon>
        <taxon>Streptomycetaceae</taxon>
        <taxon>Streptomyces</taxon>
        <taxon>Streptomyces himalayensis</taxon>
    </lineage>
</organism>
<dbReference type="GO" id="GO:0016712">
    <property type="term" value="F:oxidoreductase activity, acting on paired donors, with incorporation or reduction of molecular oxygen, reduced flavin or flavoprotein as one donor, and incorporation of one atom of oxygen"/>
    <property type="evidence" value="ECO:0007669"/>
    <property type="project" value="TreeGrafter"/>
</dbReference>
<dbReference type="Gene3D" id="1.20.140.10">
    <property type="entry name" value="Butyryl-CoA Dehydrogenase, subunit A, domain 3"/>
    <property type="match status" value="1"/>
</dbReference>
<dbReference type="InterPro" id="IPR037069">
    <property type="entry name" value="AcylCoA_DH/ox_N_sf"/>
</dbReference>
<dbReference type="SUPFAM" id="SSF56645">
    <property type="entry name" value="Acyl-CoA dehydrogenase NM domain-like"/>
    <property type="match status" value="1"/>
</dbReference>
<dbReference type="GO" id="GO:0003995">
    <property type="term" value="F:acyl-CoA dehydrogenase activity"/>
    <property type="evidence" value="ECO:0007669"/>
    <property type="project" value="TreeGrafter"/>
</dbReference>
<dbReference type="InterPro" id="IPR046373">
    <property type="entry name" value="Acyl-CoA_Oxase/DH_mid-dom_sf"/>
</dbReference>
<feature type="domain" description="Acyl-CoA dehydrogenase C-terminal" evidence="4">
    <location>
        <begin position="268"/>
        <end position="399"/>
    </location>
</feature>
<dbReference type="Pfam" id="PF02771">
    <property type="entry name" value="Acyl-CoA_dh_N"/>
    <property type="match status" value="1"/>
</dbReference>
<reference evidence="5 6" key="1">
    <citation type="submission" date="2020-07" db="EMBL/GenBank/DDBJ databases">
        <title>Streptomyces isolated from Indian soil.</title>
        <authorList>
            <person name="Mandal S."/>
            <person name="Maiti P.K."/>
        </authorList>
    </citation>
    <scope>NUCLEOTIDE SEQUENCE [LARGE SCALE GENOMIC DNA]</scope>
    <source>
        <strain evidence="5 6">PSKA28</strain>
    </source>
</reference>
<gene>
    <name evidence="5" type="ORF">H1D24_28450</name>
</gene>
<dbReference type="Pfam" id="PF08028">
    <property type="entry name" value="Acyl-CoA_dh_2"/>
    <property type="match status" value="1"/>
</dbReference>
<dbReference type="PANTHER" id="PTHR48083">
    <property type="entry name" value="MEDIUM-CHAIN SPECIFIC ACYL-COA DEHYDROGENASE, MITOCHONDRIAL-RELATED"/>
    <property type="match status" value="1"/>
</dbReference>